<accession>A0AAV4CPP1</accession>
<name>A0AAV4CPP1_9GAST</name>
<evidence type="ECO:0000313" key="1">
    <source>
        <dbReference type="EMBL" id="GFO33835.1"/>
    </source>
</evidence>
<organism evidence="1 2">
    <name type="scientific">Plakobranchus ocellatus</name>
    <dbReference type="NCBI Taxonomy" id="259542"/>
    <lineage>
        <taxon>Eukaryota</taxon>
        <taxon>Metazoa</taxon>
        <taxon>Spiralia</taxon>
        <taxon>Lophotrochozoa</taxon>
        <taxon>Mollusca</taxon>
        <taxon>Gastropoda</taxon>
        <taxon>Heterobranchia</taxon>
        <taxon>Euthyneura</taxon>
        <taxon>Panpulmonata</taxon>
        <taxon>Sacoglossa</taxon>
        <taxon>Placobranchoidea</taxon>
        <taxon>Plakobranchidae</taxon>
        <taxon>Plakobranchus</taxon>
    </lineage>
</organism>
<comment type="caution">
    <text evidence="1">The sequence shown here is derived from an EMBL/GenBank/DDBJ whole genome shotgun (WGS) entry which is preliminary data.</text>
</comment>
<sequence length="83" mass="9421">MLLSYQMPRSRAIISNANTTCQVSLPQLHKIPPNVRDLSWCPRDITSSEGTLVTTRITNIREMITHQQFPTLRNITEPCEASP</sequence>
<protein>
    <submittedName>
        <fullName evidence="1">Uncharacterized protein</fullName>
    </submittedName>
</protein>
<reference evidence="1 2" key="1">
    <citation type="journal article" date="2021" name="Elife">
        <title>Chloroplast acquisition without the gene transfer in kleptoplastic sea slugs, Plakobranchus ocellatus.</title>
        <authorList>
            <person name="Maeda T."/>
            <person name="Takahashi S."/>
            <person name="Yoshida T."/>
            <person name="Shimamura S."/>
            <person name="Takaki Y."/>
            <person name="Nagai Y."/>
            <person name="Toyoda A."/>
            <person name="Suzuki Y."/>
            <person name="Arimoto A."/>
            <person name="Ishii H."/>
            <person name="Satoh N."/>
            <person name="Nishiyama T."/>
            <person name="Hasebe M."/>
            <person name="Maruyama T."/>
            <person name="Minagawa J."/>
            <person name="Obokata J."/>
            <person name="Shigenobu S."/>
        </authorList>
    </citation>
    <scope>NUCLEOTIDE SEQUENCE [LARGE SCALE GENOMIC DNA]</scope>
</reference>
<keyword evidence="2" id="KW-1185">Reference proteome</keyword>
<evidence type="ECO:0000313" key="2">
    <source>
        <dbReference type="Proteomes" id="UP000735302"/>
    </source>
</evidence>
<dbReference type="EMBL" id="BLXT01006838">
    <property type="protein sequence ID" value="GFO33835.1"/>
    <property type="molecule type" value="Genomic_DNA"/>
</dbReference>
<dbReference type="AlphaFoldDB" id="A0AAV4CPP1"/>
<gene>
    <name evidence="1" type="ORF">PoB_006034000</name>
</gene>
<proteinExistence type="predicted"/>
<dbReference type="Proteomes" id="UP000735302">
    <property type="component" value="Unassembled WGS sequence"/>
</dbReference>